<dbReference type="Proteomes" id="UP000500857">
    <property type="component" value="Chromosome"/>
</dbReference>
<keyword evidence="2 9" id="KW-0808">Transferase</keyword>
<evidence type="ECO:0000256" key="2">
    <source>
        <dbReference type="ARBA" id="ARBA00022679"/>
    </source>
</evidence>
<dbReference type="KEGG" id="oxy:HCG48_17305"/>
<dbReference type="RefSeq" id="WP_168570259.1">
    <property type="nucleotide sequence ID" value="NZ_CP051167.1"/>
</dbReference>
<organism evidence="9 10">
    <name type="scientific">Oxynema aestuarii AP17</name>
    <dbReference type="NCBI Taxonomy" id="2064643"/>
    <lineage>
        <taxon>Bacteria</taxon>
        <taxon>Bacillati</taxon>
        <taxon>Cyanobacteriota</taxon>
        <taxon>Cyanophyceae</taxon>
        <taxon>Oscillatoriophycideae</taxon>
        <taxon>Oscillatoriales</taxon>
        <taxon>Oscillatoriaceae</taxon>
        <taxon>Oxynema</taxon>
        <taxon>Oxynema aestuarii</taxon>
    </lineage>
</organism>
<dbReference type="AlphaFoldDB" id="A0A6H1U3B4"/>
<reference evidence="9 10" key="1">
    <citation type="submission" date="2020-04" db="EMBL/GenBank/DDBJ databases">
        <authorList>
            <person name="Basu S."/>
            <person name="Maruthanayagam V."/>
            <person name="Chakraborty S."/>
            <person name="Pramanik A."/>
            <person name="Mukherjee J."/>
            <person name="Brink B."/>
        </authorList>
    </citation>
    <scope>NUCLEOTIDE SEQUENCE [LARGE SCALE GENOMIC DNA]</scope>
    <source>
        <strain evidence="9 10">AP17</strain>
    </source>
</reference>
<dbReference type="CDD" id="cd05403">
    <property type="entry name" value="NT_KNTase_like"/>
    <property type="match status" value="1"/>
</dbReference>
<evidence type="ECO:0000256" key="4">
    <source>
        <dbReference type="ARBA" id="ARBA00022723"/>
    </source>
</evidence>
<comment type="cofactor">
    <cofactor evidence="1">
        <name>Mg(2+)</name>
        <dbReference type="ChEBI" id="CHEBI:18420"/>
    </cofactor>
</comment>
<evidence type="ECO:0000313" key="9">
    <source>
        <dbReference type="EMBL" id="QIZ72109.1"/>
    </source>
</evidence>
<keyword evidence="3" id="KW-0548">Nucleotidyltransferase</keyword>
<proteinExistence type="predicted"/>
<dbReference type="Pfam" id="PF18765">
    <property type="entry name" value="Polbeta"/>
    <property type="match status" value="1"/>
</dbReference>
<evidence type="ECO:0000313" key="10">
    <source>
        <dbReference type="Proteomes" id="UP000500857"/>
    </source>
</evidence>
<evidence type="ECO:0000259" key="8">
    <source>
        <dbReference type="Pfam" id="PF18765"/>
    </source>
</evidence>
<dbReference type="PANTHER" id="PTHR33571:SF12">
    <property type="entry name" value="BSL3053 PROTEIN"/>
    <property type="match status" value="1"/>
</dbReference>
<dbReference type="GO" id="GO:0005524">
    <property type="term" value="F:ATP binding"/>
    <property type="evidence" value="ECO:0007669"/>
    <property type="project" value="UniProtKB-KW"/>
</dbReference>
<accession>A0A6H1U3B4</accession>
<dbReference type="InterPro" id="IPR052038">
    <property type="entry name" value="Type-VII_TA_antitoxin"/>
</dbReference>
<keyword evidence="6" id="KW-0067">ATP-binding</keyword>
<evidence type="ECO:0000256" key="5">
    <source>
        <dbReference type="ARBA" id="ARBA00022741"/>
    </source>
</evidence>
<dbReference type="InterPro" id="IPR041633">
    <property type="entry name" value="Polbeta"/>
</dbReference>
<dbReference type="EMBL" id="CP051167">
    <property type="protein sequence ID" value="QIZ72109.1"/>
    <property type="molecule type" value="Genomic_DNA"/>
</dbReference>
<keyword evidence="10" id="KW-1185">Reference proteome</keyword>
<evidence type="ECO:0000256" key="6">
    <source>
        <dbReference type="ARBA" id="ARBA00022840"/>
    </source>
</evidence>
<dbReference type="GO" id="GO:0016779">
    <property type="term" value="F:nucleotidyltransferase activity"/>
    <property type="evidence" value="ECO:0007669"/>
    <property type="project" value="UniProtKB-KW"/>
</dbReference>
<dbReference type="Gene3D" id="3.30.460.10">
    <property type="entry name" value="Beta Polymerase, domain 2"/>
    <property type="match status" value="1"/>
</dbReference>
<keyword evidence="4" id="KW-0479">Metal-binding</keyword>
<evidence type="ECO:0000256" key="7">
    <source>
        <dbReference type="ARBA" id="ARBA00022842"/>
    </source>
</evidence>
<feature type="domain" description="Polymerase beta nucleotidyltransferase" evidence="8">
    <location>
        <begin position="17"/>
        <end position="102"/>
    </location>
</feature>
<protein>
    <submittedName>
        <fullName evidence="9">Nucleotidyltransferase family protein</fullName>
    </submittedName>
</protein>
<keyword evidence="5" id="KW-0547">Nucleotide-binding</keyword>
<sequence>MSITFRQSKIEIPEAAIAQICQDYHIRKLALFGSILRDDFRPDSDIDILVEFQPGKTPGFGFIDIQDCLSNLLGRTVDLNTPQDLSRYFRDRVVSEAEVIYGER</sequence>
<keyword evidence="7" id="KW-0460">Magnesium</keyword>
<dbReference type="PANTHER" id="PTHR33571">
    <property type="entry name" value="SSL8005 PROTEIN"/>
    <property type="match status" value="1"/>
</dbReference>
<evidence type="ECO:0000256" key="3">
    <source>
        <dbReference type="ARBA" id="ARBA00022695"/>
    </source>
</evidence>
<dbReference type="InterPro" id="IPR043519">
    <property type="entry name" value="NT_sf"/>
</dbReference>
<gene>
    <name evidence="9" type="ORF">HCG48_17305</name>
</gene>
<evidence type="ECO:0000256" key="1">
    <source>
        <dbReference type="ARBA" id="ARBA00001946"/>
    </source>
</evidence>
<name>A0A6H1U3B4_9CYAN</name>
<dbReference type="GO" id="GO:0046872">
    <property type="term" value="F:metal ion binding"/>
    <property type="evidence" value="ECO:0007669"/>
    <property type="project" value="UniProtKB-KW"/>
</dbReference>
<dbReference type="SUPFAM" id="SSF81301">
    <property type="entry name" value="Nucleotidyltransferase"/>
    <property type="match status" value="1"/>
</dbReference>